<evidence type="ECO:0000256" key="6">
    <source>
        <dbReference type="ARBA" id="ARBA00022989"/>
    </source>
</evidence>
<feature type="transmembrane region" description="Helical" evidence="9">
    <location>
        <begin position="180"/>
        <end position="197"/>
    </location>
</feature>
<feature type="transmembrane region" description="Helical" evidence="9">
    <location>
        <begin position="242"/>
        <end position="262"/>
    </location>
</feature>
<evidence type="ECO:0000256" key="3">
    <source>
        <dbReference type="ARBA" id="ARBA00022448"/>
    </source>
</evidence>
<organism evidence="11">
    <name type="scientific">Aphanomyces invadans</name>
    <dbReference type="NCBI Taxonomy" id="157072"/>
    <lineage>
        <taxon>Eukaryota</taxon>
        <taxon>Sar</taxon>
        <taxon>Stramenopiles</taxon>
        <taxon>Oomycota</taxon>
        <taxon>Saprolegniomycetes</taxon>
        <taxon>Saprolegniales</taxon>
        <taxon>Verrucalvaceae</taxon>
        <taxon>Aphanomyces</taxon>
    </lineage>
</organism>
<keyword evidence="4" id="KW-1003">Cell membrane</keyword>
<dbReference type="OrthoDB" id="64403at2759"/>
<dbReference type="RefSeq" id="XP_008868187.1">
    <property type="nucleotide sequence ID" value="XM_008869965.1"/>
</dbReference>
<dbReference type="GO" id="GO:0005886">
    <property type="term" value="C:plasma membrane"/>
    <property type="evidence" value="ECO:0007669"/>
    <property type="project" value="UniProtKB-SubCell"/>
</dbReference>
<evidence type="ECO:0000256" key="7">
    <source>
        <dbReference type="ARBA" id="ARBA00023136"/>
    </source>
</evidence>
<evidence type="ECO:0000259" key="10">
    <source>
        <dbReference type="Pfam" id="PF00892"/>
    </source>
</evidence>
<sequence length="345" mass="38017">MAPTTSLRVGVLNAMLAYSIWGVFPIYWKQLQHVPAIQLAMHRIVWSLAVLLLYVFASRQWMALQAAAFTWRNLLIYTASSVFIAANWLIFVWAVNEGYVVEASLGYFINPLLTVVLGVVFFKERLRPAQLVAIAIATGGVLVLAISYGKFPWISLTLAFSFASYGYVKKRAPLTSIQGLTMETAILFLPALVYLIAMEARGDGAFLHVDATSDVLMVGGGIVTVIPLVMFSTAAKDIPLTTLGLLQYTTPTLQFLCGIVLYKEEFPTAKLVGFVVVWVALIVFTIDMVHHLRQTGKPDVVESPALQDIEAGTAFERMEIRTPRRSEQSRGAPSKPPTPDGHHSK</sequence>
<dbReference type="GeneID" id="20082339"/>
<dbReference type="NCBIfam" id="TIGR00688">
    <property type="entry name" value="rarD"/>
    <property type="match status" value="1"/>
</dbReference>
<dbReference type="VEuPathDB" id="FungiDB:H310_05289"/>
<gene>
    <name evidence="11" type="ORF">H310_05289</name>
</gene>
<keyword evidence="5 9" id="KW-0812">Transmembrane</keyword>
<dbReference type="InterPro" id="IPR004626">
    <property type="entry name" value="RarD"/>
</dbReference>
<feature type="transmembrane region" description="Helical" evidence="9">
    <location>
        <begin position="74"/>
        <end position="93"/>
    </location>
</feature>
<keyword evidence="3" id="KW-0813">Transport</keyword>
<dbReference type="EMBL" id="KI913960">
    <property type="protein sequence ID" value="ETW02803.1"/>
    <property type="molecule type" value="Genomic_DNA"/>
</dbReference>
<feature type="transmembrane region" description="Helical" evidence="9">
    <location>
        <begin position="129"/>
        <end position="146"/>
    </location>
</feature>
<dbReference type="eggNOG" id="ENOG502SNKR">
    <property type="taxonomic scope" value="Eukaryota"/>
</dbReference>
<evidence type="ECO:0000256" key="5">
    <source>
        <dbReference type="ARBA" id="ARBA00022692"/>
    </source>
</evidence>
<evidence type="ECO:0000313" key="11">
    <source>
        <dbReference type="EMBL" id="ETW02803.1"/>
    </source>
</evidence>
<reference evidence="11" key="1">
    <citation type="submission" date="2013-12" db="EMBL/GenBank/DDBJ databases">
        <title>The Genome Sequence of Aphanomyces invadans NJM9701.</title>
        <authorList>
            <consortium name="The Broad Institute Genomics Platform"/>
            <person name="Russ C."/>
            <person name="Tyler B."/>
            <person name="van West P."/>
            <person name="Dieguez-Uribeondo J."/>
            <person name="Young S.K."/>
            <person name="Zeng Q."/>
            <person name="Gargeya S."/>
            <person name="Fitzgerald M."/>
            <person name="Abouelleil A."/>
            <person name="Alvarado L."/>
            <person name="Chapman S.B."/>
            <person name="Gainer-Dewar J."/>
            <person name="Goldberg J."/>
            <person name="Griggs A."/>
            <person name="Gujja S."/>
            <person name="Hansen M."/>
            <person name="Howarth C."/>
            <person name="Imamovic A."/>
            <person name="Ireland A."/>
            <person name="Larimer J."/>
            <person name="McCowan C."/>
            <person name="Murphy C."/>
            <person name="Pearson M."/>
            <person name="Poon T.W."/>
            <person name="Priest M."/>
            <person name="Roberts A."/>
            <person name="Saif S."/>
            <person name="Shea T."/>
            <person name="Sykes S."/>
            <person name="Wortman J."/>
            <person name="Nusbaum C."/>
            <person name="Birren B."/>
        </authorList>
    </citation>
    <scope>NUCLEOTIDE SEQUENCE [LARGE SCALE GENOMIC DNA]</scope>
    <source>
        <strain evidence="11">NJM9701</strain>
    </source>
</reference>
<evidence type="ECO:0000256" key="9">
    <source>
        <dbReference type="SAM" id="Phobius"/>
    </source>
</evidence>
<accession>A0A024UAZ7</accession>
<dbReference type="PANTHER" id="PTHR22911">
    <property type="entry name" value="ACYL-MALONYL CONDENSING ENZYME-RELATED"/>
    <property type="match status" value="1"/>
</dbReference>
<feature type="transmembrane region" description="Helical" evidence="9">
    <location>
        <begin position="217"/>
        <end position="235"/>
    </location>
</feature>
<dbReference type="PANTHER" id="PTHR22911:SF137">
    <property type="entry name" value="SOLUTE CARRIER FAMILY 35 MEMBER G2-RELATED"/>
    <property type="match status" value="1"/>
</dbReference>
<feature type="domain" description="EamA" evidence="10">
    <location>
        <begin position="9"/>
        <end position="144"/>
    </location>
</feature>
<evidence type="ECO:0000256" key="2">
    <source>
        <dbReference type="ARBA" id="ARBA00007362"/>
    </source>
</evidence>
<dbReference type="SUPFAM" id="SSF103481">
    <property type="entry name" value="Multidrug resistance efflux transporter EmrE"/>
    <property type="match status" value="2"/>
</dbReference>
<name>A0A024UAZ7_9STRA</name>
<protein>
    <submittedName>
        <fullName evidence="11">Protein RarD</fullName>
    </submittedName>
</protein>
<dbReference type="Pfam" id="PF00892">
    <property type="entry name" value="EamA"/>
    <property type="match status" value="1"/>
</dbReference>
<comment type="subcellular location">
    <subcellularLocation>
        <location evidence="1">Cell membrane</location>
        <topology evidence="1">Multi-pass membrane protein</topology>
    </subcellularLocation>
</comment>
<feature type="compositionally biased region" description="Basic and acidic residues" evidence="8">
    <location>
        <begin position="316"/>
        <end position="328"/>
    </location>
</feature>
<keyword evidence="6 9" id="KW-1133">Transmembrane helix</keyword>
<dbReference type="InterPro" id="IPR037185">
    <property type="entry name" value="EmrE-like"/>
</dbReference>
<dbReference type="InterPro" id="IPR000620">
    <property type="entry name" value="EamA_dom"/>
</dbReference>
<dbReference type="AlphaFoldDB" id="A0A024UAZ7"/>
<evidence type="ECO:0000256" key="4">
    <source>
        <dbReference type="ARBA" id="ARBA00022475"/>
    </source>
</evidence>
<evidence type="ECO:0000256" key="8">
    <source>
        <dbReference type="SAM" id="MobiDB-lite"/>
    </source>
</evidence>
<feature type="transmembrane region" description="Helical" evidence="9">
    <location>
        <begin position="268"/>
        <end position="289"/>
    </location>
</feature>
<evidence type="ECO:0000256" key="1">
    <source>
        <dbReference type="ARBA" id="ARBA00004651"/>
    </source>
</evidence>
<proteinExistence type="inferred from homology"/>
<feature type="region of interest" description="Disordered" evidence="8">
    <location>
        <begin position="311"/>
        <end position="345"/>
    </location>
</feature>
<feature type="transmembrane region" description="Helical" evidence="9">
    <location>
        <begin position="7"/>
        <end position="28"/>
    </location>
</feature>
<feature type="transmembrane region" description="Helical" evidence="9">
    <location>
        <begin position="105"/>
        <end position="122"/>
    </location>
</feature>
<keyword evidence="7 9" id="KW-0472">Membrane</keyword>
<feature type="transmembrane region" description="Helical" evidence="9">
    <location>
        <begin position="40"/>
        <end position="62"/>
    </location>
</feature>
<comment type="similarity">
    <text evidence="2">Belongs to the EamA transporter family.</text>
</comment>